<feature type="signal peptide" evidence="1">
    <location>
        <begin position="1"/>
        <end position="23"/>
    </location>
</feature>
<dbReference type="InterPro" id="IPR026444">
    <property type="entry name" value="Secre_tail"/>
</dbReference>
<protein>
    <submittedName>
        <fullName evidence="3">Por secretion system C-terminal sorting domain-containing protein</fullName>
    </submittedName>
</protein>
<organism evidence="3 4">
    <name type="scientific">Catalinimonas alkaloidigena</name>
    <dbReference type="NCBI Taxonomy" id="1075417"/>
    <lineage>
        <taxon>Bacteria</taxon>
        <taxon>Pseudomonadati</taxon>
        <taxon>Bacteroidota</taxon>
        <taxon>Cytophagia</taxon>
        <taxon>Cytophagales</taxon>
        <taxon>Catalimonadaceae</taxon>
        <taxon>Catalinimonas</taxon>
    </lineage>
</organism>
<keyword evidence="1" id="KW-0732">Signal</keyword>
<dbReference type="RefSeq" id="WP_089680617.1">
    <property type="nucleotide sequence ID" value="NZ_FNFO01000002.1"/>
</dbReference>
<sequence>MNTRLLYALLGVNLLFLPHLASATHVRGGEIIYRQDSLDPFTVHFEIIVYRDQNGIDLKDLTFYSGDTSAGILLGDDQVTVTTYPQAFLPDTDRWFYQYSHTYDKPGKYLAATVVQNRNRGVSNFGSGASDMYSFYVETQVDLTGPTPNTSPRFAMPLLTQIAGGFESTYALTAYDPDGDSLSYRLVLPRYFEENSVDGSLAKPLPNYFFTNSTAEGDTIWIEPVTGVLHVTNTLFGESTYAVEVSEWDTATKRRKGYVVRDFQLLIEDRPAVSNEPPRVKGPVTDWNAEFWVSPERPLEISIVAAATVGESATLFVDGEPLRLLGAAVEVEHESADTAWVTFRWTPPAGAARSQPYDVVFRKNEYKDLSTAVGTASDLVVRIHVDRATALDDRTARPFLKVYPNPTADVVRFELPDLTGATRFYLYNATGQLVYLRPLNHTPSFAVDLRTLPTGAYLYRVQTTSGQIWNGRLVRQ</sequence>
<dbReference type="Proteomes" id="UP000198510">
    <property type="component" value="Unassembled WGS sequence"/>
</dbReference>
<evidence type="ECO:0000259" key="2">
    <source>
        <dbReference type="Pfam" id="PF18962"/>
    </source>
</evidence>
<dbReference type="OrthoDB" id="976756at2"/>
<dbReference type="Pfam" id="PF18962">
    <property type="entry name" value="Por_Secre_tail"/>
    <property type="match status" value="1"/>
</dbReference>
<accession>A0A1G9BWR8</accession>
<feature type="chain" id="PRO_5011455695" evidence="1">
    <location>
        <begin position="24"/>
        <end position="476"/>
    </location>
</feature>
<feature type="domain" description="Secretion system C-terminal sorting" evidence="2">
    <location>
        <begin position="402"/>
        <end position="469"/>
    </location>
</feature>
<reference evidence="3 4" key="1">
    <citation type="submission" date="2016-10" db="EMBL/GenBank/DDBJ databases">
        <authorList>
            <person name="de Groot N.N."/>
        </authorList>
    </citation>
    <scope>NUCLEOTIDE SEQUENCE [LARGE SCALE GENOMIC DNA]</scope>
    <source>
        <strain evidence="3 4">DSM 25186</strain>
    </source>
</reference>
<keyword evidence="4" id="KW-1185">Reference proteome</keyword>
<dbReference type="AlphaFoldDB" id="A0A1G9BWR8"/>
<evidence type="ECO:0000313" key="4">
    <source>
        <dbReference type="Proteomes" id="UP000198510"/>
    </source>
</evidence>
<evidence type="ECO:0000313" key="3">
    <source>
        <dbReference type="EMBL" id="SDK43624.1"/>
    </source>
</evidence>
<evidence type="ECO:0000256" key="1">
    <source>
        <dbReference type="SAM" id="SignalP"/>
    </source>
</evidence>
<gene>
    <name evidence="3" type="ORF">SAMN05421823_102729</name>
</gene>
<dbReference type="NCBIfam" id="TIGR04183">
    <property type="entry name" value="Por_Secre_tail"/>
    <property type="match status" value="1"/>
</dbReference>
<dbReference type="STRING" id="1075417.SAMN05421823_102729"/>
<proteinExistence type="predicted"/>
<dbReference type="EMBL" id="FNFO01000002">
    <property type="protein sequence ID" value="SDK43624.1"/>
    <property type="molecule type" value="Genomic_DNA"/>
</dbReference>
<name>A0A1G9BWR8_9BACT</name>